<accession>A0AAE3GN21</accession>
<reference evidence="3" key="1">
    <citation type="submission" date="2022-06" db="EMBL/GenBank/DDBJ databases">
        <title>Genomic Encyclopedia of Archaeal and Bacterial Type Strains, Phase II (KMG-II): from individual species to whole genera.</title>
        <authorList>
            <person name="Goeker M."/>
        </authorList>
    </citation>
    <scope>NUCLEOTIDE SEQUENCE</scope>
    <source>
        <strain evidence="3">DSM 43935</strain>
    </source>
</reference>
<dbReference type="AlphaFoldDB" id="A0AAE3GN21"/>
<dbReference type="Pfam" id="PF06197">
    <property type="entry name" value="DUF998"/>
    <property type="match status" value="1"/>
</dbReference>
<organism evidence="3 4">
    <name type="scientific">Goodfellowiella coeruleoviolacea</name>
    <dbReference type="NCBI Taxonomy" id="334858"/>
    <lineage>
        <taxon>Bacteria</taxon>
        <taxon>Bacillati</taxon>
        <taxon>Actinomycetota</taxon>
        <taxon>Actinomycetes</taxon>
        <taxon>Pseudonocardiales</taxon>
        <taxon>Pseudonocardiaceae</taxon>
        <taxon>Goodfellowiella</taxon>
    </lineage>
</organism>
<feature type="transmembrane region" description="Helical" evidence="2">
    <location>
        <begin position="155"/>
        <end position="175"/>
    </location>
</feature>
<feature type="transmembrane region" description="Helical" evidence="2">
    <location>
        <begin position="94"/>
        <end position="114"/>
    </location>
</feature>
<evidence type="ECO:0000313" key="3">
    <source>
        <dbReference type="EMBL" id="MCP2170259.1"/>
    </source>
</evidence>
<evidence type="ECO:0000256" key="2">
    <source>
        <dbReference type="SAM" id="Phobius"/>
    </source>
</evidence>
<keyword evidence="4" id="KW-1185">Reference proteome</keyword>
<evidence type="ECO:0000256" key="1">
    <source>
        <dbReference type="SAM" id="MobiDB-lite"/>
    </source>
</evidence>
<feature type="region of interest" description="Disordered" evidence="1">
    <location>
        <begin position="1"/>
        <end position="20"/>
    </location>
</feature>
<name>A0AAE3GN21_9PSEU</name>
<keyword evidence="2" id="KW-0812">Transmembrane</keyword>
<keyword evidence="2" id="KW-0472">Membrane</keyword>
<feature type="region of interest" description="Disordered" evidence="1">
    <location>
        <begin position="265"/>
        <end position="288"/>
    </location>
</feature>
<comment type="caution">
    <text evidence="3">The sequence shown here is derived from an EMBL/GenBank/DDBJ whole genome shotgun (WGS) entry which is preliminary data.</text>
</comment>
<keyword evidence="2" id="KW-1133">Transmembrane helix</keyword>
<protein>
    <recommendedName>
        <fullName evidence="5">DUF998 domain-containing protein</fullName>
    </recommendedName>
</protein>
<feature type="transmembrane region" description="Helical" evidence="2">
    <location>
        <begin position="50"/>
        <end position="69"/>
    </location>
</feature>
<evidence type="ECO:0000313" key="4">
    <source>
        <dbReference type="Proteomes" id="UP001206128"/>
    </source>
</evidence>
<proteinExistence type="predicted"/>
<feature type="transmembrane region" description="Helical" evidence="2">
    <location>
        <begin position="235"/>
        <end position="256"/>
    </location>
</feature>
<feature type="transmembrane region" description="Helical" evidence="2">
    <location>
        <begin position="126"/>
        <end position="143"/>
    </location>
</feature>
<feature type="transmembrane region" description="Helical" evidence="2">
    <location>
        <begin position="195"/>
        <end position="215"/>
    </location>
</feature>
<sequence>MAEMREANKPRAVPLSGAHRPVDADSGAVIERESADPVAVSARRVSPFSAFLAITGAALCPLPVVYLHMSSSGQISPVDLTVSDYVSVPHGGELLAVSILSLVVSSLALLAGLAASAVPRLGAVRALCYAWCLGLVTALVFPTDPIGSPISWMGVVHRYAGGIFFACVPVAGWLLHSRFRESPHWSGVATTTRRLAMASGVISVAFLLSHVPATLPGLPGAEVIGHVLQRGVCERVLLLTNIWLMLALGVHLLRLARDHQHTGVRWAPAGPGETGGEPHHPTAGGWRR</sequence>
<dbReference type="InterPro" id="IPR009339">
    <property type="entry name" value="DUF998"/>
</dbReference>
<dbReference type="EMBL" id="JAMTCK010000027">
    <property type="protein sequence ID" value="MCP2170259.1"/>
    <property type="molecule type" value="Genomic_DNA"/>
</dbReference>
<evidence type="ECO:0008006" key="5">
    <source>
        <dbReference type="Google" id="ProtNLM"/>
    </source>
</evidence>
<dbReference type="Proteomes" id="UP001206128">
    <property type="component" value="Unassembled WGS sequence"/>
</dbReference>
<gene>
    <name evidence="3" type="ORF">LX83_007150</name>
</gene>